<accession>A0ABZ2J3J5</accession>
<organism evidence="2 3">
    <name type="scientific">Candidatus Dehalogenimonas loeffleri</name>
    <dbReference type="NCBI Taxonomy" id="3127115"/>
    <lineage>
        <taxon>Bacteria</taxon>
        <taxon>Bacillati</taxon>
        <taxon>Chloroflexota</taxon>
        <taxon>Dehalococcoidia</taxon>
        <taxon>Dehalococcoidales</taxon>
        <taxon>Dehalococcoidaceae</taxon>
        <taxon>Dehalogenimonas</taxon>
    </lineage>
</organism>
<feature type="domain" description="Serine aminopeptidase S33" evidence="1">
    <location>
        <begin position="38"/>
        <end position="272"/>
    </location>
</feature>
<dbReference type="RefSeq" id="WP_338737496.1">
    <property type="nucleotide sequence ID" value="NZ_CP146612.1"/>
</dbReference>
<dbReference type="Proteomes" id="UP001375370">
    <property type="component" value="Chromosome"/>
</dbReference>
<dbReference type="SUPFAM" id="SSF53474">
    <property type="entry name" value="alpha/beta-Hydrolases"/>
    <property type="match status" value="1"/>
</dbReference>
<dbReference type="EMBL" id="CP146612">
    <property type="protein sequence ID" value="WWX25356.1"/>
    <property type="molecule type" value="Genomic_DNA"/>
</dbReference>
<dbReference type="Pfam" id="PF12146">
    <property type="entry name" value="Hydrolase_4"/>
    <property type="match status" value="1"/>
</dbReference>
<name>A0ABZ2J3J5_9CHLR</name>
<keyword evidence="3" id="KW-1185">Reference proteome</keyword>
<evidence type="ECO:0000313" key="3">
    <source>
        <dbReference type="Proteomes" id="UP001375370"/>
    </source>
</evidence>
<gene>
    <name evidence="2" type="ORF">V8247_08950</name>
</gene>
<dbReference type="InterPro" id="IPR022742">
    <property type="entry name" value="Hydrolase_4"/>
</dbReference>
<proteinExistence type="predicted"/>
<evidence type="ECO:0000313" key="2">
    <source>
        <dbReference type="EMBL" id="WWX25356.1"/>
    </source>
</evidence>
<protein>
    <submittedName>
        <fullName evidence="2">Lysophospholipase</fullName>
    </submittedName>
</protein>
<dbReference type="Gene3D" id="3.40.50.1820">
    <property type="entry name" value="alpha/beta hydrolase"/>
    <property type="match status" value="1"/>
</dbReference>
<dbReference type="PANTHER" id="PTHR11614">
    <property type="entry name" value="PHOSPHOLIPASE-RELATED"/>
    <property type="match status" value="1"/>
</dbReference>
<evidence type="ECO:0000259" key="1">
    <source>
        <dbReference type="Pfam" id="PF12146"/>
    </source>
</evidence>
<dbReference type="InterPro" id="IPR029058">
    <property type="entry name" value="AB_hydrolase_fold"/>
</dbReference>
<sequence>MSKLRVIAILNVMSQIEGLFDNGCPPGLFYRARLPEAPPRGVIVLMHGLAEHSGRYDHVVNYLLAQGYAVWTYDQRGHGRSPGQRCYVNSFDDLTGDLAKFVDKVRAAHPGLPLFLLGHSLGALEIADYAASGPAGINGVVLSGLPLNIEHGVSHLLVKLAGVFSKVTPRLGVQKLPSNTLSRDQTVVDDYVKDPLVYTGKIPARMGAELFRVTRSIKSRLADITLPLLVLHGEHDRMADPSGSQLLFDQAASTDKELHIFPGCYHEIFNEPCRDTVLGVVGEWMAGHG</sequence>
<dbReference type="InterPro" id="IPR051044">
    <property type="entry name" value="MAG_DAG_Lipase"/>
</dbReference>
<reference evidence="2 3" key="1">
    <citation type="submission" date="2024-03" db="EMBL/GenBank/DDBJ databases">
        <title>A Dehalogenimonas Isolated from Estuarine Sediments Dihaloeliminates Chlorinated Alkanes.</title>
        <authorList>
            <person name="Yang Y."/>
            <person name="Wang H."/>
        </authorList>
    </citation>
    <scope>NUCLEOTIDE SEQUENCE [LARGE SCALE GENOMIC DNA]</scope>
    <source>
        <strain evidence="2 3">W</strain>
    </source>
</reference>